<dbReference type="Pfam" id="PF01476">
    <property type="entry name" value="LysM"/>
    <property type="match status" value="1"/>
</dbReference>
<organism evidence="4 5">
    <name type="scientific">Curtobacterium citreum</name>
    <dbReference type="NCBI Taxonomy" id="2036"/>
    <lineage>
        <taxon>Bacteria</taxon>
        <taxon>Bacillati</taxon>
        <taxon>Actinomycetota</taxon>
        <taxon>Actinomycetes</taxon>
        <taxon>Micrococcales</taxon>
        <taxon>Microbacteriaceae</taxon>
        <taxon>Curtobacterium</taxon>
    </lineage>
</organism>
<feature type="transmembrane region" description="Helical" evidence="1">
    <location>
        <begin position="29"/>
        <end position="48"/>
    </location>
</feature>
<keyword evidence="1" id="KW-0812">Transmembrane</keyword>
<dbReference type="Gene3D" id="3.10.350.10">
    <property type="entry name" value="LysM domain"/>
    <property type="match status" value="1"/>
</dbReference>
<dbReference type="EMBL" id="JANVAD010000002">
    <property type="protein sequence ID" value="MCS6522082.1"/>
    <property type="molecule type" value="Genomic_DNA"/>
</dbReference>
<evidence type="ECO:0000256" key="1">
    <source>
        <dbReference type="SAM" id="Phobius"/>
    </source>
</evidence>
<proteinExistence type="predicted"/>
<name>A0A850DZ32_9MICO</name>
<dbReference type="InterPro" id="IPR018392">
    <property type="entry name" value="LysM"/>
</dbReference>
<protein>
    <submittedName>
        <fullName evidence="4">LysM peptidoglycan-binding domain-containing protein</fullName>
    </submittedName>
</protein>
<dbReference type="Proteomes" id="UP001652264">
    <property type="component" value="Unassembled WGS sequence"/>
</dbReference>
<reference evidence="3 6" key="2">
    <citation type="submission" date="2022-08" db="EMBL/GenBank/DDBJ databases">
        <title>Taxonomy of Curtobacterium flaccumfaciens.</title>
        <authorList>
            <person name="Osdaghi E."/>
            <person name="Taghavi S.M."/>
            <person name="Hamidizade M."/>
            <person name="Abachi H."/>
            <person name="Fazliarab A."/>
            <person name="Baeyen S."/>
            <person name="Portier P."/>
            <person name="Van Vaerenbergh J."/>
            <person name="Jacques M.-A."/>
        </authorList>
    </citation>
    <scope>NUCLEOTIDE SEQUENCE [LARGE SCALE GENOMIC DNA]</scope>
    <source>
        <strain evidence="3 6">LMG8786T</strain>
    </source>
</reference>
<dbReference type="GeneID" id="95323552"/>
<feature type="domain" description="LysM" evidence="2">
    <location>
        <begin position="68"/>
        <end position="117"/>
    </location>
</feature>
<dbReference type="Proteomes" id="UP000539146">
    <property type="component" value="Unassembled WGS sequence"/>
</dbReference>
<evidence type="ECO:0000313" key="3">
    <source>
        <dbReference type="EMBL" id="MCS6522082.1"/>
    </source>
</evidence>
<reference evidence="4 5" key="1">
    <citation type="submission" date="2020-05" db="EMBL/GenBank/DDBJ databases">
        <title>Genome Sequencing of Type Strains.</title>
        <authorList>
            <person name="Lemaire J.F."/>
            <person name="Inderbitzin P."/>
            <person name="Gregorio O.A."/>
            <person name="Collins S.B."/>
            <person name="Wespe N."/>
            <person name="Knight-Connoni V."/>
        </authorList>
    </citation>
    <scope>NUCLEOTIDE SEQUENCE [LARGE SCALE GENOMIC DNA]</scope>
    <source>
        <strain evidence="4 5">DSM 20512</strain>
    </source>
</reference>
<evidence type="ECO:0000313" key="4">
    <source>
        <dbReference type="EMBL" id="NUU28673.1"/>
    </source>
</evidence>
<evidence type="ECO:0000313" key="5">
    <source>
        <dbReference type="Proteomes" id="UP000539146"/>
    </source>
</evidence>
<dbReference type="SMART" id="SM00257">
    <property type="entry name" value="LysM"/>
    <property type="match status" value="1"/>
</dbReference>
<dbReference type="InterPro" id="IPR036779">
    <property type="entry name" value="LysM_dom_sf"/>
</dbReference>
<sequence>MSTIAIADTQRTATPAVRTRLRLTRRGRVVLTTLAALPVAVGILLAVINGGQASAGDASRAGAPVHFETVTVQPGETLWSLAEQTAPDADPRDFVQDVVSLNALDGSTLQAGEQIAIPAKYSAGN</sequence>
<evidence type="ECO:0000313" key="6">
    <source>
        <dbReference type="Proteomes" id="UP001652264"/>
    </source>
</evidence>
<comment type="caution">
    <text evidence="4">The sequence shown here is derived from an EMBL/GenBank/DDBJ whole genome shotgun (WGS) entry which is preliminary data.</text>
</comment>
<keyword evidence="1" id="KW-1133">Transmembrane helix</keyword>
<dbReference type="EMBL" id="JABMCG010000110">
    <property type="protein sequence ID" value="NUU28673.1"/>
    <property type="molecule type" value="Genomic_DNA"/>
</dbReference>
<evidence type="ECO:0000259" key="2">
    <source>
        <dbReference type="PROSITE" id="PS51782"/>
    </source>
</evidence>
<gene>
    <name evidence="4" type="ORF">HP467_11200</name>
    <name evidence="3" type="ORF">NYQ28_05820</name>
</gene>
<accession>A0A850DZ32</accession>
<dbReference type="RefSeq" id="WP_141860832.1">
    <property type="nucleotide sequence ID" value="NZ_BAAAWP010000001.1"/>
</dbReference>
<keyword evidence="6" id="KW-1185">Reference proteome</keyword>
<dbReference type="CDD" id="cd00118">
    <property type="entry name" value="LysM"/>
    <property type="match status" value="1"/>
</dbReference>
<dbReference type="AlphaFoldDB" id="A0A850DZ32"/>
<dbReference type="PROSITE" id="PS51782">
    <property type="entry name" value="LYSM"/>
    <property type="match status" value="1"/>
</dbReference>
<keyword evidence="1" id="KW-0472">Membrane</keyword>